<feature type="compositionally biased region" description="Acidic residues" evidence="1">
    <location>
        <begin position="27"/>
        <end position="38"/>
    </location>
</feature>
<keyword evidence="3" id="KW-1185">Reference proteome</keyword>
<gene>
    <name evidence="2" type="ORF">O3P69_002726</name>
</gene>
<dbReference type="EMBL" id="JARAKH010000009">
    <property type="protein sequence ID" value="KAK8401155.1"/>
    <property type="molecule type" value="Genomic_DNA"/>
</dbReference>
<evidence type="ECO:0000313" key="3">
    <source>
        <dbReference type="Proteomes" id="UP001487740"/>
    </source>
</evidence>
<feature type="region of interest" description="Disordered" evidence="1">
    <location>
        <begin position="1"/>
        <end position="137"/>
    </location>
</feature>
<sequence>METKAHNREGVTDDTETGSSHRRIEDDNSVESCDEDCVADPLKYVKSTREELKFEDGGQSPKNVCLGKESRTKSDATNTNVDDTDASRERPAKRLAHPRYMTSYEHTTCLHQGEEDSPEPHTNDTRAKLPGTSDSVHKTLTSGEQVVITLDTLNGEDGCLTTEVDLKVTGRGMKWSRAVMLHKVRARCDGAPFAVRTRLGWTINGPVGYLRLKVITGCSAETVPHKKESQLEVLVRRFWELETEAERMRGNEDAALTIEDKLVVNMWATTIRVVDGHYQLPIPFCNEHPNLPDNQGMAERHLWGLQRRLSKNSDLHERYTREIQLLEKGYAELIPPTETESNPDYTWAVHLETLESLDADAFLNALAWFCAHRGLSECMRSDNGTNMVRADKELKAAVLCAIVGSQVLDEARLNTLFFETEEVINSRPLTPVSEDPYDLEALTPNHLLRVRPQNCLPMAGPLNEDQYRRRRKHVQFLAYHFWKSQCPSTSYRGNFEGLHGGDGGVIFHIIALGQCEGGGGFSGAIYGGSVL</sequence>
<dbReference type="InterPro" id="IPR036397">
    <property type="entry name" value="RNaseH_sf"/>
</dbReference>
<accession>A0AAW0UMA2</accession>
<organism evidence="2 3">
    <name type="scientific">Scylla paramamosain</name>
    <name type="common">Mud crab</name>
    <dbReference type="NCBI Taxonomy" id="85552"/>
    <lineage>
        <taxon>Eukaryota</taxon>
        <taxon>Metazoa</taxon>
        <taxon>Ecdysozoa</taxon>
        <taxon>Arthropoda</taxon>
        <taxon>Crustacea</taxon>
        <taxon>Multicrustacea</taxon>
        <taxon>Malacostraca</taxon>
        <taxon>Eumalacostraca</taxon>
        <taxon>Eucarida</taxon>
        <taxon>Decapoda</taxon>
        <taxon>Pleocyemata</taxon>
        <taxon>Brachyura</taxon>
        <taxon>Eubrachyura</taxon>
        <taxon>Portunoidea</taxon>
        <taxon>Portunidae</taxon>
        <taxon>Portuninae</taxon>
        <taxon>Scylla</taxon>
    </lineage>
</organism>
<dbReference type="Gene3D" id="3.30.420.10">
    <property type="entry name" value="Ribonuclease H-like superfamily/Ribonuclease H"/>
    <property type="match status" value="1"/>
</dbReference>
<reference evidence="2 3" key="1">
    <citation type="submission" date="2023-03" db="EMBL/GenBank/DDBJ databases">
        <title>High-quality genome of Scylla paramamosain provides insights in environmental adaptation.</title>
        <authorList>
            <person name="Zhang L."/>
        </authorList>
    </citation>
    <scope>NUCLEOTIDE SEQUENCE [LARGE SCALE GENOMIC DNA]</scope>
    <source>
        <strain evidence="2">LZ_2023a</strain>
        <tissue evidence="2">Muscle</tissue>
    </source>
</reference>
<feature type="compositionally biased region" description="Basic and acidic residues" evidence="1">
    <location>
        <begin position="47"/>
        <end position="56"/>
    </location>
</feature>
<evidence type="ECO:0000313" key="2">
    <source>
        <dbReference type="EMBL" id="KAK8401155.1"/>
    </source>
</evidence>
<protein>
    <submittedName>
        <fullName evidence="2">Uncharacterized protein</fullName>
    </submittedName>
</protein>
<feature type="compositionally biased region" description="Basic and acidic residues" evidence="1">
    <location>
        <begin position="112"/>
        <end position="127"/>
    </location>
</feature>
<dbReference type="Proteomes" id="UP001487740">
    <property type="component" value="Unassembled WGS sequence"/>
</dbReference>
<proteinExistence type="predicted"/>
<comment type="caution">
    <text evidence="2">The sequence shown here is derived from an EMBL/GenBank/DDBJ whole genome shotgun (WGS) entry which is preliminary data.</text>
</comment>
<dbReference type="AlphaFoldDB" id="A0AAW0UMA2"/>
<evidence type="ECO:0000256" key="1">
    <source>
        <dbReference type="SAM" id="MobiDB-lite"/>
    </source>
</evidence>
<feature type="compositionally biased region" description="Basic and acidic residues" evidence="1">
    <location>
        <begin position="1"/>
        <end position="11"/>
    </location>
</feature>
<dbReference type="PANTHER" id="PTHR47331">
    <property type="entry name" value="PHD-TYPE DOMAIN-CONTAINING PROTEIN"/>
    <property type="match status" value="1"/>
</dbReference>
<dbReference type="GO" id="GO:0003676">
    <property type="term" value="F:nucleic acid binding"/>
    <property type="evidence" value="ECO:0007669"/>
    <property type="project" value="InterPro"/>
</dbReference>
<dbReference type="PANTHER" id="PTHR47331:SF1">
    <property type="entry name" value="GAG-LIKE PROTEIN"/>
    <property type="match status" value="1"/>
</dbReference>
<name>A0AAW0UMA2_SCYPA</name>